<feature type="region of interest" description="Disordered" evidence="1">
    <location>
        <begin position="1"/>
        <end position="23"/>
    </location>
</feature>
<dbReference type="EMBL" id="BPVZ01000024">
    <property type="protein sequence ID" value="GKV06144.1"/>
    <property type="molecule type" value="Genomic_DNA"/>
</dbReference>
<name>A0AAV5J6V0_9ROSI</name>
<dbReference type="PANTHER" id="PTHR37256:SF3">
    <property type="entry name" value="FORMIN-F-LIKE"/>
    <property type="match status" value="1"/>
</dbReference>
<dbReference type="PANTHER" id="PTHR37256">
    <property type="entry name" value="E1A-BINDING PROTEIN P400-LIKE"/>
    <property type="match status" value="1"/>
</dbReference>
<protein>
    <submittedName>
        <fullName evidence="2">Uncharacterized protein</fullName>
    </submittedName>
</protein>
<reference evidence="2 3" key="1">
    <citation type="journal article" date="2021" name="Commun. Biol.">
        <title>The genome of Shorea leprosula (Dipterocarpaceae) highlights the ecological relevance of drought in aseasonal tropical rainforests.</title>
        <authorList>
            <person name="Ng K.K.S."/>
            <person name="Kobayashi M.J."/>
            <person name="Fawcett J.A."/>
            <person name="Hatakeyama M."/>
            <person name="Paape T."/>
            <person name="Ng C.H."/>
            <person name="Ang C.C."/>
            <person name="Tnah L.H."/>
            <person name="Lee C.T."/>
            <person name="Nishiyama T."/>
            <person name="Sese J."/>
            <person name="O'Brien M.J."/>
            <person name="Copetti D."/>
            <person name="Mohd Noor M.I."/>
            <person name="Ong R.C."/>
            <person name="Putra M."/>
            <person name="Sireger I.Z."/>
            <person name="Indrioko S."/>
            <person name="Kosugi Y."/>
            <person name="Izuno A."/>
            <person name="Isagi Y."/>
            <person name="Lee S.L."/>
            <person name="Shimizu K.K."/>
        </authorList>
    </citation>
    <scope>NUCLEOTIDE SEQUENCE [LARGE SCALE GENOMIC DNA]</scope>
    <source>
        <strain evidence="2">214</strain>
    </source>
</reference>
<evidence type="ECO:0000313" key="3">
    <source>
        <dbReference type="Proteomes" id="UP001054252"/>
    </source>
</evidence>
<evidence type="ECO:0000313" key="2">
    <source>
        <dbReference type="EMBL" id="GKV06144.1"/>
    </source>
</evidence>
<keyword evidence="3" id="KW-1185">Reference proteome</keyword>
<evidence type="ECO:0000256" key="1">
    <source>
        <dbReference type="SAM" id="MobiDB-lite"/>
    </source>
</evidence>
<gene>
    <name evidence="2" type="ORF">SLEP1_g18068</name>
</gene>
<proteinExistence type="predicted"/>
<dbReference type="AlphaFoldDB" id="A0AAV5J6V0"/>
<organism evidence="2 3">
    <name type="scientific">Rubroshorea leprosula</name>
    <dbReference type="NCBI Taxonomy" id="152421"/>
    <lineage>
        <taxon>Eukaryota</taxon>
        <taxon>Viridiplantae</taxon>
        <taxon>Streptophyta</taxon>
        <taxon>Embryophyta</taxon>
        <taxon>Tracheophyta</taxon>
        <taxon>Spermatophyta</taxon>
        <taxon>Magnoliopsida</taxon>
        <taxon>eudicotyledons</taxon>
        <taxon>Gunneridae</taxon>
        <taxon>Pentapetalae</taxon>
        <taxon>rosids</taxon>
        <taxon>malvids</taxon>
        <taxon>Malvales</taxon>
        <taxon>Dipterocarpaceae</taxon>
        <taxon>Rubroshorea</taxon>
    </lineage>
</organism>
<dbReference type="Proteomes" id="UP001054252">
    <property type="component" value="Unassembled WGS sequence"/>
</dbReference>
<sequence>MEGSSKRKPTRRRRRRRRSHTRKVAGDCFINMAEARREILHALHLHRSSLASSSTKPCEPAIIFGGNNGSGSGVDVVSSYNCCYWVVEAMPLPEPVWSTTAPSVPAGPPVTEEAGVVEFEWGENQNQAASYKWWLGFLKALDRKSSEETKYPCLEDDIVFGEQENLEVGEPNFLSSGDQDSCLDEWLMFPATEDQVDNAVL</sequence>
<comment type="caution">
    <text evidence="2">The sequence shown here is derived from an EMBL/GenBank/DDBJ whole genome shotgun (WGS) entry which is preliminary data.</text>
</comment>
<accession>A0AAV5J6V0</accession>